<protein>
    <submittedName>
        <fullName evidence="2">Uncharacterized protein</fullName>
    </submittedName>
</protein>
<accession>M0NFE4</accession>
<reference evidence="2 3" key="1">
    <citation type="journal article" date="2014" name="PLoS Genet.">
        <title>Phylogenetically driven sequencing of extremely halophilic archaea reveals strategies for static and dynamic osmo-response.</title>
        <authorList>
            <person name="Becker E.A."/>
            <person name="Seitzer P.M."/>
            <person name="Tritt A."/>
            <person name="Larsen D."/>
            <person name="Krusor M."/>
            <person name="Yao A.I."/>
            <person name="Wu D."/>
            <person name="Madern D."/>
            <person name="Eisen J.A."/>
            <person name="Darling A.E."/>
            <person name="Facciotti M.T."/>
        </authorList>
    </citation>
    <scope>NUCLEOTIDE SEQUENCE [LARGE SCALE GENOMIC DNA]</scope>
    <source>
        <strain evidence="2 3">JCM 13552</strain>
    </source>
</reference>
<organism evidence="2 3">
    <name type="scientific">Halococcus thailandensis JCM 13552</name>
    <dbReference type="NCBI Taxonomy" id="1227457"/>
    <lineage>
        <taxon>Archaea</taxon>
        <taxon>Methanobacteriati</taxon>
        <taxon>Methanobacteriota</taxon>
        <taxon>Stenosarchaea group</taxon>
        <taxon>Halobacteria</taxon>
        <taxon>Halobacteriales</taxon>
        <taxon>Halococcaceae</taxon>
        <taxon>Halococcus</taxon>
    </lineage>
</organism>
<keyword evidence="3" id="KW-1185">Reference proteome</keyword>
<feature type="region of interest" description="Disordered" evidence="1">
    <location>
        <begin position="164"/>
        <end position="189"/>
    </location>
</feature>
<dbReference type="AlphaFoldDB" id="M0NFE4"/>
<evidence type="ECO:0000313" key="2">
    <source>
        <dbReference type="EMBL" id="EMA56278.1"/>
    </source>
</evidence>
<sequence>MTEVRASVDSEADDALCCPRCIALGGYDDAPDLTATVDEYEIPTSAVGEPHHERETVPALGRYCDEHDVFLVASYSECLAKPTDGDVNQESEDDIFITRLPVGLWHKLGNQSAKRKRGEEYQFLRPALDRRGRRSPIGLTVACSLTADDHIVCSFVSRGSRLRRSPQTPVGRRYDGSTVRQRWNVGTPR</sequence>
<dbReference type="Proteomes" id="UP000011680">
    <property type="component" value="Unassembled WGS sequence"/>
</dbReference>
<gene>
    <name evidence="2" type="ORF">C451_03169</name>
</gene>
<dbReference type="STRING" id="1227457.C451_03169"/>
<proteinExistence type="predicted"/>
<evidence type="ECO:0000313" key="3">
    <source>
        <dbReference type="Proteomes" id="UP000011680"/>
    </source>
</evidence>
<dbReference type="EMBL" id="AOMF01000071">
    <property type="protein sequence ID" value="EMA56278.1"/>
    <property type="molecule type" value="Genomic_DNA"/>
</dbReference>
<comment type="caution">
    <text evidence="2">The sequence shown here is derived from an EMBL/GenBank/DDBJ whole genome shotgun (WGS) entry which is preliminary data.</text>
</comment>
<evidence type="ECO:0000256" key="1">
    <source>
        <dbReference type="SAM" id="MobiDB-lite"/>
    </source>
</evidence>
<name>M0NFE4_9EURY</name>